<evidence type="ECO:0000256" key="5">
    <source>
        <dbReference type="SAM" id="Phobius"/>
    </source>
</evidence>
<keyword evidence="5" id="KW-0812">Transmembrane</keyword>
<sequence>MKEIPHRRIWIGKDAASQGLVDAIGGISRAIAIAKFKANIPQNKQVNLVELSRSGPSLRILLRGIGYALVGDPRLLNQLLEDNDGTIPAYMKNDTSLSEVEEDTSFVYHLGGKIKFIYYYFKFYAVDVFFPAFLYCFSL</sequence>
<protein>
    <submittedName>
        <fullName evidence="6">Putative ClpP/crotonase-like domain-containing protein</fullName>
    </submittedName>
</protein>
<comment type="similarity">
    <text evidence="1">Belongs to the peptidase S49 family.</text>
</comment>
<dbReference type="PANTHER" id="PTHR33209">
    <property type="entry name" value="PROTEASE 4"/>
    <property type="match status" value="1"/>
</dbReference>
<dbReference type="PANTHER" id="PTHR33209:SF1">
    <property type="entry name" value="PEPTIDASE S49 DOMAIN-CONTAINING PROTEIN"/>
    <property type="match status" value="1"/>
</dbReference>
<dbReference type="GO" id="GO:0008236">
    <property type="term" value="F:serine-type peptidase activity"/>
    <property type="evidence" value="ECO:0007669"/>
    <property type="project" value="UniProtKB-KW"/>
</dbReference>
<evidence type="ECO:0000313" key="6">
    <source>
        <dbReference type="EMBL" id="RHN54568.1"/>
    </source>
</evidence>
<keyword evidence="5" id="KW-0472">Membrane</keyword>
<reference evidence="6" key="1">
    <citation type="journal article" date="2018" name="Nat. Plants">
        <title>Whole-genome landscape of Medicago truncatula symbiotic genes.</title>
        <authorList>
            <person name="Pecrix Y."/>
            <person name="Gamas P."/>
            <person name="Carrere S."/>
        </authorList>
    </citation>
    <scope>NUCLEOTIDE SEQUENCE</scope>
    <source>
        <tissue evidence="6">Leaves</tissue>
    </source>
</reference>
<keyword evidence="2" id="KW-0645">Protease</keyword>
<proteinExistence type="inferred from homology"/>
<dbReference type="Gene3D" id="3.90.226.10">
    <property type="entry name" value="2-enoyl-CoA Hydratase, Chain A, domain 1"/>
    <property type="match status" value="1"/>
</dbReference>
<dbReference type="AlphaFoldDB" id="A0A396HPS0"/>
<organism evidence="6">
    <name type="scientific">Medicago truncatula</name>
    <name type="common">Barrel medic</name>
    <name type="synonym">Medicago tribuloides</name>
    <dbReference type="NCBI Taxonomy" id="3880"/>
    <lineage>
        <taxon>Eukaryota</taxon>
        <taxon>Viridiplantae</taxon>
        <taxon>Streptophyta</taxon>
        <taxon>Embryophyta</taxon>
        <taxon>Tracheophyta</taxon>
        <taxon>Spermatophyta</taxon>
        <taxon>Magnoliopsida</taxon>
        <taxon>eudicotyledons</taxon>
        <taxon>Gunneridae</taxon>
        <taxon>Pentapetalae</taxon>
        <taxon>rosids</taxon>
        <taxon>fabids</taxon>
        <taxon>Fabales</taxon>
        <taxon>Fabaceae</taxon>
        <taxon>Papilionoideae</taxon>
        <taxon>50 kb inversion clade</taxon>
        <taxon>NPAAA clade</taxon>
        <taxon>Hologalegina</taxon>
        <taxon>IRL clade</taxon>
        <taxon>Trifolieae</taxon>
        <taxon>Medicago</taxon>
    </lineage>
</organism>
<keyword evidence="5" id="KW-1133">Transmembrane helix</keyword>
<gene>
    <name evidence="6" type="ORF">MtrunA17_Chr5g0408341</name>
</gene>
<evidence type="ECO:0000256" key="1">
    <source>
        <dbReference type="ARBA" id="ARBA00008683"/>
    </source>
</evidence>
<accession>A0A396HPS0</accession>
<evidence type="ECO:0000256" key="2">
    <source>
        <dbReference type="ARBA" id="ARBA00022670"/>
    </source>
</evidence>
<feature type="transmembrane region" description="Helical" evidence="5">
    <location>
        <begin position="116"/>
        <end position="135"/>
    </location>
</feature>
<evidence type="ECO:0000256" key="4">
    <source>
        <dbReference type="ARBA" id="ARBA00022825"/>
    </source>
</evidence>
<dbReference type="Proteomes" id="UP000265566">
    <property type="component" value="Chromosome 5"/>
</dbReference>
<dbReference type="EMBL" id="PSQE01000005">
    <property type="protein sequence ID" value="RHN54568.1"/>
    <property type="molecule type" value="Genomic_DNA"/>
</dbReference>
<comment type="caution">
    <text evidence="6">The sequence shown here is derived from an EMBL/GenBank/DDBJ whole genome shotgun (WGS) entry which is preliminary data.</text>
</comment>
<dbReference type="GO" id="GO:0006508">
    <property type="term" value="P:proteolysis"/>
    <property type="evidence" value="ECO:0007669"/>
    <property type="project" value="UniProtKB-KW"/>
</dbReference>
<keyword evidence="4" id="KW-0720">Serine protease</keyword>
<dbReference type="Gramene" id="rna29632">
    <property type="protein sequence ID" value="RHN54568.1"/>
    <property type="gene ID" value="gene29632"/>
</dbReference>
<name>A0A396HPS0_MEDTR</name>
<keyword evidence="3" id="KW-0378">Hydrolase</keyword>
<evidence type="ECO:0000256" key="3">
    <source>
        <dbReference type="ARBA" id="ARBA00022801"/>
    </source>
</evidence>